<proteinExistence type="predicted"/>
<evidence type="ECO:0000313" key="2">
    <source>
        <dbReference type="Proteomes" id="UP001360953"/>
    </source>
</evidence>
<comment type="caution">
    <text evidence="1">The sequence shown here is derived from an EMBL/GenBank/DDBJ whole genome shotgun (WGS) entry which is preliminary data.</text>
</comment>
<organism evidence="1 2">
    <name type="scientific">Phyllosticta citribraziliensis</name>
    <dbReference type="NCBI Taxonomy" id="989973"/>
    <lineage>
        <taxon>Eukaryota</taxon>
        <taxon>Fungi</taxon>
        <taxon>Dikarya</taxon>
        <taxon>Ascomycota</taxon>
        <taxon>Pezizomycotina</taxon>
        <taxon>Dothideomycetes</taxon>
        <taxon>Dothideomycetes incertae sedis</taxon>
        <taxon>Botryosphaeriales</taxon>
        <taxon>Phyllostictaceae</taxon>
        <taxon>Phyllosticta</taxon>
    </lineage>
</organism>
<dbReference type="RefSeq" id="XP_066657591.1">
    <property type="nucleotide sequence ID" value="XM_066794779.1"/>
</dbReference>
<dbReference type="EMBL" id="JBBPEH010000003">
    <property type="protein sequence ID" value="KAK7540660.1"/>
    <property type="molecule type" value="Genomic_DNA"/>
</dbReference>
<dbReference type="Proteomes" id="UP001360953">
    <property type="component" value="Unassembled WGS sequence"/>
</dbReference>
<reference evidence="1 2" key="1">
    <citation type="submission" date="2024-04" db="EMBL/GenBank/DDBJ databases">
        <title>Phyllosticta paracitricarpa is synonymous to the EU quarantine fungus P. citricarpa based on phylogenomic analyses.</title>
        <authorList>
            <consortium name="Lawrence Berkeley National Laboratory"/>
            <person name="Van ingen-buijs V.A."/>
            <person name="Van westerhoven A.C."/>
            <person name="Haridas S."/>
            <person name="Skiadas P."/>
            <person name="Martin F."/>
            <person name="Groenewald J.Z."/>
            <person name="Crous P.W."/>
            <person name="Seidl M.F."/>
        </authorList>
    </citation>
    <scope>NUCLEOTIDE SEQUENCE [LARGE SCALE GENOMIC DNA]</scope>
    <source>
        <strain evidence="1 2">CPC 17464</strain>
    </source>
</reference>
<gene>
    <name evidence="1" type="ORF">J3D65DRAFT_247273</name>
</gene>
<sequence>MGYLKSPVRRLLCANRPPPRPQTQETSDRARLITYNACAQLTYIPPSDMFACTPADMKGLIRDRRAASGWHAAQRESTRVPDLRHASVRPALLALYRSGNPRCLGRAVLTVLDNGYVRMYVYADVDVYHPTIPSPFFLSRRILCPLSFSSFSFLLLASPSLPLHSLSFPCLVSSFTPLSSLPPLDCTGCLPCYALRRNTQPTNPYTFAVFPFRWLASASPLYF</sequence>
<accession>A0ABR1M1K7</accession>
<keyword evidence="2" id="KW-1185">Reference proteome</keyword>
<protein>
    <submittedName>
        <fullName evidence="1">Uncharacterized protein</fullName>
    </submittedName>
</protein>
<dbReference type="GeneID" id="92027685"/>
<name>A0ABR1M1K7_9PEZI</name>
<evidence type="ECO:0000313" key="1">
    <source>
        <dbReference type="EMBL" id="KAK7540660.1"/>
    </source>
</evidence>